<evidence type="ECO:0000256" key="6">
    <source>
        <dbReference type="ARBA" id="ARBA00023004"/>
    </source>
</evidence>
<evidence type="ECO:0000256" key="8">
    <source>
        <dbReference type="ARBA" id="ARBA00049934"/>
    </source>
</evidence>
<comment type="similarity">
    <text evidence="2">Belongs to the AOR/FOR family.</text>
</comment>
<comment type="cofactor">
    <cofactor evidence="1">
        <name>[4Fe-4S] cluster</name>
        <dbReference type="ChEBI" id="CHEBI:49883"/>
    </cofactor>
</comment>
<accession>A0A150JB41</accession>
<dbReference type="InterPro" id="IPR013985">
    <property type="entry name" value="Ald_Fedxn_OxRdtase_dom3"/>
</dbReference>
<evidence type="ECO:0000256" key="2">
    <source>
        <dbReference type="ARBA" id="ARBA00011032"/>
    </source>
</evidence>
<dbReference type="SUPFAM" id="SSF56228">
    <property type="entry name" value="Aldehyde ferredoxin oxidoreductase, N-terminal domain"/>
    <property type="match status" value="1"/>
</dbReference>
<keyword evidence="6" id="KW-0408">Iron</keyword>
<dbReference type="Gene3D" id="1.10.599.10">
    <property type="entry name" value="Aldehyde Ferredoxin Oxidoreductase Protein, subunit A, domain 3"/>
    <property type="match status" value="1"/>
</dbReference>
<protein>
    <submittedName>
        <fullName evidence="10">Tungsten-containing aldehyde ferredoxin oxidoreductase</fullName>
        <ecNumber evidence="10">1.2.7.5</ecNumber>
    </submittedName>
</protein>
<keyword evidence="3" id="KW-0004">4Fe-4S</keyword>
<dbReference type="Proteomes" id="UP000075578">
    <property type="component" value="Unassembled WGS sequence"/>
</dbReference>
<evidence type="ECO:0000313" key="10">
    <source>
        <dbReference type="EMBL" id="KYC54164.1"/>
    </source>
</evidence>
<dbReference type="Gene3D" id="1.10.569.10">
    <property type="entry name" value="Aldehyde Ferredoxin Oxidoreductase Protein, subunit A, domain 2"/>
    <property type="match status" value="1"/>
</dbReference>
<evidence type="ECO:0000256" key="4">
    <source>
        <dbReference type="ARBA" id="ARBA00022723"/>
    </source>
</evidence>
<dbReference type="InterPro" id="IPR036503">
    <property type="entry name" value="Ald_Fedxn_OxRdtase_N_sf"/>
</dbReference>
<dbReference type="GO" id="GO:0033726">
    <property type="term" value="F:aldehyde ferredoxin oxidoreductase activity"/>
    <property type="evidence" value="ECO:0007669"/>
    <property type="project" value="UniProtKB-EC"/>
</dbReference>
<name>A0A150JB41_9EURY</name>
<dbReference type="InterPro" id="IPR001203">
    <property type="entry name" value="OxRdtase_Ald_Fedxn_C"/>
</dbReference>
<evidence type="ECO:0000256" key="7">
    <source>
        <dbReference type="ARBA" id="ARBA00023014"/>
    </source>
</evidence>
<dbReference type="AlphaFoldDB" id="A0A150JB41"/>
<dbReference type="EMBL" id="LNGD01000004">
    <property type="protein sequence ID" value="KYC54164.1"/>
    <property type="molecule type" value="Genomic_DNA"/>
</dbReference>
<reference evidence="10 11" key="1">
    <citation type="journal article" date="2016" name="ISME J.">
        <title>Chasing the elusive Euryarchaeota class WSA2: genomes reveal a uniquely fastidious methyl-reducing methanogen.</title>
        <authorList>
            <person name="Nobu M.K."/>
            <person name="Narihiro T."/>
            <person name="Kuroda K."/>
            <person name="Mei R."/>
            <person name="Liu W.T."/>
        </authorList>
    </citation>
    <scope>NUCLEOTIDE SEQUENCE [LARGE SCALE GENOMIC DNA]</scope>
    <source>
        <strain evidence="10">U1lsi0528_Bin089</strain>
    </source>
</reference>
<evidence type="ECO:0000313" key="11">
    <source>
        <dbReference type="Proteomes" id="UP000075578"/>
    </source>
</evidence>
<dbReference type="GO" id="GO:0009055">
    <property type="term" value="F:electron transfer activity"/>
    <property type="evidence" value="ECO:0007669"/>
    <property type="project" value="InterPro"/>
</dbReference>
<dbReference type="InterPro" id="IPR036021">
    <property type="entry name" value="Tungsten_al_ferr_oxy-like_C"/>
</dbReference>
<evidence type="ECO:0000256" key="3">
    <source>
        <dbReference type="ARBA" id="ARBA00022485"/>
    </source>
</evidence>
<keyword evidence="5 10" id="KW-0560">Oxidoreductase</keyword>
<dbReference type="InterPro" id="IPR051919">
    <property type="entry name" value="W-dependent_AOR"/>
</dbReference>
<sequence length="573" mass="63589">MPHIEKLLEINLETESIKTRKLEKEIVKKYIGGRGIGVKLLFDALSPNVDPLSSENILIYATGPLTGTVVPLSGRHVVVSKSPLTGTVFDSSAGGFFGRELRKSGFDVVIIKGSSEKPVYLEIENEHVDIKDAKDIWGKNVKEVTSILSNGGYKVSCIGKAGEKLIPISSIMSEYSHACGRGGLGAVMGSKKLKAFLVKGDKELEVSDKEKMKKAISESMRLLNASPIASKGLAYYGTPSLVNLINTMRIMPTDNFRKTHFENAYKVSGEYIAENYDIKKRTCYNCFIACKREDKKRGIEIPEYETIAMFGPNSMNDDIEKIIQANFICNDYGIDTISAGNSVSCYIELEGKKDIETPLKEIIEGGPLSQGSFRYSKGKGKENSSMSVKGLEIPGYDPRGVLGLALSYATSNRGACHLRAYMVGPEILGKPKLIDRLSFSGKSGLIQIFQNISASVHSLVMCQFSSFALSEEEYSNLLSAGVGETYTSEELIKTGDRIYNLERLFNIRENISYSEDTLPDRFFENDGILKEEFNSVLKEYYIYRGWNKGIPTKEKLESLELKKEGKFLVERDI</sequence>
<dbReference type="GO" id="GO:0051539">
    <property type="term" value="F:4 iron, 4 sulfur cluster binding"/>
    <property type="evidence" value="ECO:0007669"/>
    <property type="project" value="UniProtKB-KW"/>
</dbReference>
<dbReference type="SMART" id="SM00790">
    <property type="entry name" value="AFOR_N"/>
    <property type="match status" value="1"/>
</dbReference>
<dbReference type="EC" id="1.2.7.5" evidence="10"/>
<proteinExistence type="inferred from homology"/>
<dbReference type="Gene3D" id="3.60.9.10">
    <property type="entry name" value="Aldehyde ferredoxin oxidoreductase, N-terminal domain"/>
    <property type="match status" value="1"/>
</dbReference>
<keyword evidence="7" id="KW-0411">Iron-sulfur</keyword>
<dbReference type="InterPro" id="IPR013984">
    <property type="entry name" value="Ald_Fedxn_OxRdtase_dom2"/>
</dbReference>
<feature type="domain" description="Aldehyde ferredoxin oxidoreductase N-terminal" evidence="9">
    <location>
        <begin position="5"/>
        <end position="202"/>
    </location>
</feature>
<organism evidence="10 11">
    <name type="scientific">Candidatus Methanofastidiosum methylothiophilum</name>
    <dbReference type="NCBI Taxonomy" id="1705564"/>
    <lineage>
        <taxon>Archaea</taxon>
        <taxon>Methanobacteriati</taxon>
        <taxon>Methanobacteriota</taxon>
        <taxon>Stenosarchaea group</taxon>
        <taxon>Candidatus Methanofastidiosia</taxon>
        <taxon>Candidatus Methanofastidiosales</taxon>
        <taxon>Candidatus Methanofastidiosaceae</taxon>
        <taxon>Candidatus Methanofastidiosum</taxon>
    </lineage>
</organism>
<keyword evidence="4" id="KW-0479">Metal-binding</keyword>
<dbReference type="PANTHER" id="PTHR30038">
    <property type="entry name" value="ALDEHYDE FERREDOXIN OXIDOREDUCTASE"/>
    <property type="match status" value="1"/>
</dbReference>
<evidence type="ECO:0000259" key="9">
    <source>
        <dbReference type="SMART" id="SM00790"/>
    </source>
</evidence>
<dbReference type="InterPro" id="IPR013983">
    <property type="entry name" value="Ald_Fedxn_OxRdtase_N"/>
</dbReference>
<dbReference type="Pfam" id="PF01314">
    <property type="entry name" value="AFOR_C"/>
    <property type="match status" value="1"/>
</dbReference>
<dbReference type="SUPFAM" id="SSF48310">
    <property type="entry name" value="Aldehyde ferredoxin oxidoreductase, C-terminal domains"/>
    <property type="match status" value="1"/>
</dbReference>
<comment type="cofactor">
    <cofactor evidence="8">
        <name>tungstopterin</name>
        <dbReference type="ChEBI" id="CHEBI:30402"/>
    </cofactor>
</comment>
<dbReference type="Pfam" id="PF02730">
    <property type="entry name" value="AFOR_N"/>
    <property type="match status" value="1"/>
</dbReference>
<dbReference type="PANTHER" id="PTHR30038:SF0">
    <property type="entry name" value="TUNGSTEN-CONTAINING ALDEHYDE FERREDOXIN OXIDOREDUCTASE"/>
    <property type="match status" value="1"/>
</dbReference>
<gene>
    <name evidence="10" type="primary">aor_1</name>
    <name evidence="10" type="ORF">AMQ74_00133</name>
</gene>
<dbReference type="PATRIC" id="fig|1705564.3.peg.133"/>
<dbReference type="GO" id="GO:0046872">
    <property type="term" value="F:metal ion binding"/>
    <property type="evidence" value="ECO:0007669"/>
    <property type="project" value="UniProtKB-KW"/>
</dbReference>
<evidence type="ECO:0000256" key="1">
    <source>
        <dbReference type="ARBA" id="ARBA00001966"/>
    </source>
</evidence>
<comment type="caution">
    <text evidence="10">The sequence shown here is derived from an EMBL/GenBank/DDBJ whole genome shotgun (WGS) entry which is preliminary data.</text>
</comment>
<evidence type="ECO:0000256" key="5">
    <source>
        <dbReference type="ARBA" id="ARBA00023002"/>
    </source>
</evidence>